<dbReference type="GO" id="GO:0015937">
    <property type="term" value="P:coenzyme A biosynthetic process"/>
    <property type="evidence" value="ECO:0007669"/>
    <property type="project" value="UniProtKB-UniRule"/>
</dbReference>
<dbReference type="Gene3D" id="3.40.50.300">
    <property type="entry name" value="P-loop containing nucleotide triphosphate hydrolases"/>
    <property type="match status" value="1"/>
</dbReference>
<accession>A0A917CM05</accession>
<dbReference type="PROSITE" id="PS51219">
    <property type="entry name" value="DPCK"/>
    <property type="match status" value="1"/>
</dbReference>
<comment type="function">
    <text evidence="5">Catalyzes the phosphorylation of the 3'-hydroxyl group of dephosphocoenzyme A to form coenzyme A.</text>
</comment>
<keyword evidence="8" id="KW-1185">Reference proteome</keyword>
<dbReference type="SUPFAM" id="SSF52540">
    <property type="entry name" value="P-loop containing nucleoside triphosphate hydrolases"/>
    <property type="match status" value="1"/>
</dbReference>
<comment type="catalytic activity">
    <reaction evidence="5">
        <text>3'-dephospho-CoA + ATP = ADP + CoA + H(+)</text>
        <dbReference type="Rhea" id="RHEA:18245"/>
        <dbReference type="ChEBI" id="CHEBI:15378"/>
        <dbReference type="ChEBI" id="CHEBI:30616"/>
        <dbReference type="ChEBI" id="CHEBI:57287"/>
        <dbReference type="ChEBI" id="CHEBI:57328"/>
        <dbReference type="ChEBI" id="CHEBI:456216"/>
        <dbReference type="EC" id="2.7.1.24"/>
    </reaction>
</comment>
<dbReference type="PANTHER" id="PTHR10695">
    <property type="entry name" value="DEPHOSPHO-COA KINASE-RELATED"/>
    <property type="match status" value="1"/>
</dbReference>
<dbReference type="GO" id="GO:0005737">
    <property type="term" value="C:cytoplasm"/>
    <property type="evidence" value="ECO:0007669"/>
    <property type="project" value="UniProtKB-SubCell"/>
</dbReference>
<sequence>MALRLAVSGGIAAGKSAVCAVLAECGAHIIDADAVARELVRPGQPALAEIAERLGARFVSADGLDRAALRAHVFADADAKAALEAILHPRIQAELRRQCEASTAPVTAVAIPLLTPASRAGAYAWLQRVLIVEAPRAAQVARIAARDGSGRELAEAMVSAQLDSTGRLPMADDVLINDGPLADLRDWSRRLYARYAALGSASR</sequence>
<keyword evidence="5" id="KW-0963">Cytoplasm</keyword>
<dbReference type="AlphaFoldDB" id="A0A917CM05"/>
<evidence type="ECO:0000256" key="4">
    <source>
        <dbReference type="ARBA" id="ARBA00022993"/>
    </source>
</evidence>
<keyword evidence="4 5" id="KW-0173">Coenzyme A biosynthesis</keyword>
<organism evidence="7 8">
    <name type="scientific">Arenimonas maotaiensis</name>
    <dbReference type="NCBI Taxonomy" id="1446479"/>
    <lineage>
        <taxon>Bacteria</taxon>
        <taxon>Pseudomonadati</taxon>
        <taxon>Pseudomonadota</taxon>
        <taxon>Gammaproteobacteria</taxon>
        <taxon>Lysobacterales</taxon>
        <taxon>Lysobacteraceae</taxon>
        <taxon>Arenimonas</taxon>
    </lineage>
</organism>
<evidence type="ECO:0000313" key="8">
    <source>
        <dbReference type="Proteomes" id="UP000632858"/>
    </source>
</evidence>
<dbReference type="HAMAP" id="MF_00376">
    <property type="entry name" value="Dephospho_CoA_kinase"/>
    <property type="match status" value="1"/>
</dbReference>
<comment type="subcellular location">
    <subcellularLocation>
        <location evidence="5">Cytoplasm</location>
    </subcellularLocation>
</comment>
<dbReference type="CDD" id="cd02022">
    <property type="entry name" value="DPCK"/>
    <property type="match status" value="1"/>
</dbReference>
<dbReference type="NCBIfam" id="TIGR00152">
    <property type="entry name" value="dephospho-CoA kinase"/>
    <property type="match status" value="1"/>
</dbReference>
<keyword evidence="5 7" id="KW-0418">Kinase</keyword>
<proteinExistence type="inferred from homology"/>
<evidence type="ECO:0000256" key="2">
    <source>
        <dbReference type="ARBA" id="ARBA00022741"/>
    </source>
</evidence>
<evidence type="ECO:0000256" key="6">
    <source>
        <dbReference type="NCBIfam" id="TIGR00152"/>
    </source>
</evidence>
<keyword evidence="2 5" id="KW-0547">Nucleotide-binding</keyword>
<comment type="similarity">
    <text evidence="1 5">Belongs to the CoaE family.</text>
</comment>
<evidence type="ECO:0000256" key="3">
    <source>
        <dbReference type="ARBA" id="ARBA00022840"/>
    </source>
</evidence>
<dbReference type="PANTHER" id="PTHR10695:SF46">
    <property type="entry name" value="BIFUNCTIONAL COENZYME A SYNTHASE-RELATED"/>
    <property type="match status" value="1"/>
</dbReference>
<dbReference type="InterPro" id="IPR027417">
    <property type="entry name" value="P-loop_NTPase"/>
</dbReference>
<dbReference type="GO" id="GO:0005524">
    <property type="term" value="F:ATP binding"/>
    <property type="evidence" value="ECO:0007669"/>
    <property type="project" value="UniProtKB-UniRule"/>
</dbReference>
<evidence type="ECO:0000256" key="5">
    <source>
        <dbReference type="HAMAP-Rule" id="MF_00376"/>
    </source>
</evidence>
<protein>
    <recommendedName>
        <fullName evidence="5 6">Dephospho-CoA kinase</fullName>
        <ecNumber evidence="5 6">2.7.1.24</ecNumber>
    </recommendedName>
    <alternativeName>
        <fullName evidence="5">Dephosphocoenzyme A kinase</fullName>
    </alternativeName>
</protein>
<dbReference type="GO" id="GO:0004140">
    <property type="term" value="F:dephospho-CoA kinase activity"/>
    <property type="evidence" value="ECO:0007669"/>
    <property type="project" value="UniProtKB-UniRule"/>
</dbReference>
<name>A0A917CM05_9GAMM</name>
<feature type="binding site" evidence="5">
    <location>
        <begin position="12"/>
        <end position="17"/>
    </location>
    <ligand>
        <name>ATP</name>
        <dbReference type="ChEBI" id="CHEBI:30616"/>
    </ligand>
</feature>
<keyword evidence="5" id="KW-0808">Transferase</keyword>
<dbReference type="RefSeq" id="WP_188448414.1">
    <property type="nucleotide sequence ID" value="NZ_BMFO01000002.1"/>
</dbReference>
<evidence type="ECO:0000313" key="7">
    <source>
        <dbReference type="EMBL" id="GGF90078.1"/>
    </source>
</evidence>
<evidence type="ECO:0000256" key="1">
    <source>
        <dbReference type="ARBA" id="ARBA00009018"/>
    </source>
</evidence>
<dbReference type="InterPro" id="IPR001977">
    <property type="entry name" value="Depp_CoAkinase"/>
</dbReference>
<keyword evidence="3 5" id="KW-0067">ATP-binding</keyword>
<reference evidence="7" key="1">
    <citation type="journal article" date="2014" name="Int. J. Syst. Evol. Microbiol.">
        <title>Complete genome sequence of Corynebacterium casei LMG S-19264T (=DSM 44701T), isolated from a smear-ripened cheese.</title>
        <authorList>
            <consortium name="US DOE Joint Genome Institute (JGI-PGF)"/>
            <person name="Walter F."/>
            <person name="Albersmeier A."/>
            <person name="Kalinowski J."/>
            <person name="Ruckert C."/>
        </authorList>
    </citation>
    <scope>NUCLEOTIDE SEQUENCE</scope>
    <source>
        <strain evidence="7">CGMCC 1.12726</strain>
    </source>
</reference>
<comment type="pathway">
    <text evidence="5">Cofactor biosynthesis; coenzyme A biosynthesis; CoA from (R)-pantothenate: step 5/5.</text>
</comment>
<dbReference type="Proteomes" id="UP000632858">
    <property type="component" value="Unassembled WGS sequence"/>
</dbReference>
<dbReference type="EC" id="2.7.1.24" evidence="5 6"/>
<reference evidence="7" key="2">
    <citation type="submission" date="2020-09" db="EMBL/GenBank/DDBJ databases">
        <authorList>
            <person name="Sun Q."/>
            <person name="Zhou Y."/>
        </authorList>
    </citation>
    <scope>NUCLEOTIDE SEQUENCE</scope>
    <source>
        <strain evidence="7">CGMCC 1.12726</strain>
    </source>
</reference>
<dbReference type="EMBL" id="BMFO01000002">
    <property type="protein sequence ID" value="GGF90078.1"/>
    <property type="molecule type" value="Genomic_DNA"/>
</dbReference>
<dbReference type="Pfam" id="PF01121">
    <property type="entry name" value="CoaE"/>
    <property type="match status" value="1"/>
</dbReference>
<gene>
    <name evidence="5 7" type="primary">coaE</name>
    <name evidence="7" type="ORF">GCM10010960_09890</name>
</gene>
<comment type="caution">
    <text evidence="7">The sequence shown here is derived from an EMBL/GenBank/DDBJ whole genome shotgun (WGS) entry which is preliminary data.</text>
</comment>